<dbReference type="AlphaFoldDB" id="A0AAV1RJ21"/>
<name>A0AAV1RJ21_9ROSI</name>
<comment type="caution">
    <text evidence="2">The sequence shown here is derived from an EMBL/GenBank/DDBJ whole genome shotgun (WGS) entry which is preliminary data.</text>
</comment>
<proteinExistence type="predicted"/>
<sequence>MVERLADAKDDDFKCGVLIFEDGESNKVASAVNYYWNYYYDTRQGLEGDQHNIIEENEDLSGNVDEGNSADNDEMDR</sequence>
<gene>
    <name evidence="2" type="ORF">DCAF_LOCUS11448</name>
</gene>
<accession>A0AAV1RJ21</accession>
<evidence type="ECO:0000313" key="2">
    <source>
        <dbReference type="EMBL" id="CAK7336440.1"/>
    </source>
</evidence>
<dbReference type="Proteomes" id="UP001314170">
    <property type="component" value="Unassembled WGS sequence"/>
</dbReference>
<reference evidence="2 3" key="1">
    <citation type="submission" date="2024-01" db="EMBL/GenBank/DDBJ databases">
        <authorList>
            <person name="Waweru B."/>
        </authorList>
    </citation>
    <scope>NUCLEOTIDE SEQUENCE [LARGE SCALE GENOMIC DNA]</scope>
</reference>
<keyword evidence="3" id="KW-1185">Reference proteome</keyword>
<evidence type="ECO:0000313" key="3">
    <source>
        <dbReference type="Proteomes" id="UP001314170"/>
    </source>
</evidence>
<feature type="region of interest" description="Disordered" evidence="1">
    <location>
        <begin position="55"/>
        <end position="77"/>
    </location>
</feature>
<dbReference type="EMBL" id="CAWUPB010000994">
    <property type="protein sequence ID" value="CAK7336440.1"/>
    <property type="molecule type" value="Genomic_DNA"/>
</dbReference>
<evidence type="ECO:0000256" key="1">
    <source>
        <dbReference type="SAM" id="MobiDB-lite"/>
    </source>
</evidence>
<protein>
    <submittedName>
        <fullName evidence="2">Uncharacterized protein</fullName>
    </submittedName>
</protein>
<organism evidence="2 3">
    <name type="scientific">Dovyalis caffra</name>
    <dbReference type="NCBI Taxonomy" id="77055"/>
    <lineage>
        <taxon>Eukaryota</taxon>
        <taxon>Viridiplantae</taxon>
        <taxon>Streptophyta</taxon>
        <taxon>Embryophyta</taxon>
        <taxon>Tracheophyta</taxon>
        <taxon>Spermatophyta</taxon>
        <taxon>Magnoliopsida</taxon>
        <taxon>eudicotyledons</taxon>
        <taxon>Gunneridae</taxon>
        <taxon>Pentapetalae</taxon>
        <taxon>rosids</taxon>
        <taxon>fabids</taxon>
        <taxon>Malpighiales</taxon>
        <taxon>Salicaceae</taxon>
        <taxon>Flacourtieae</taxon>
        <taxon>Dovyalis</taxon>
    </lineage>
</organism>